<comment type="caution">
    <text evidence="1">The sequence shown here is derived from an EMBL/GenBank/DDBJ whole genome shotgun (WGS) entry which is preliminary data.</text>
</comment>
<sequence length="28" mass="3342">MVQPSYTDVKELPAFAKEYTSKRKDFDF</sequence>
<accession>T0JV03</accession>
<protein>
    <submittedName>
        <fullName evidence="1">Uncharacterized protein</fullName>
    </submittedName>
</protein>
<name>T0JV03_COLGC</name>
<dbReference type="Proteomes" id="UP000015530">
    <property type="component" value="Unassembled WGS sequence"/>
</dbReference>
<dbReference type="AlphaFoldDB" id="T0JV03"/>
<evidence type="ECO:0000313" key="1">
    <source>
        <dbReference type="EMBL" id="EQB43199.1"/>
    </source>
</evidence>
<gene>
    <name evidence="1" type="ORF">CGLO_18179</name>
</gene>
<reference evidence="2" key="1">
    <citation type="journal article" date="2013" name="Mol. Plant Microbe Interact.">
        <title>Global aspects of pacC regulation of pathogenicity genes in Colletotrichum gloeosporioides as revealed by transcriptome analysis.</title>
        <authorList>
            <person name="Alkan N."/>
            <person name="Meng X."/>
            <person name="Friedlander G."/>
            <person name="Reuveni E."/>
            <person name="Sukno S."/>
            <person name="Sherman A."/>
            <person name="Thon M."/>
            <person name="Fluhr R."/>
            <person name="Prusky D."/>
        </authorList>
    </citation>
    <scope>NUCLEOTIDE SEQUENCE [LARGE SCALE GENOMIC DNA]</scope>
    <source>
        <strain evidence="2">Cg-14</strain>
    </source>
</reference>
<proteinExistence type="predicted"/>
<dbReference type="HOGENOM" id="CLU_3413104_0_0_1"/>
<evidence type="ECO:0000313" key="2">
    <source>
        <dbReference type="Proteomes" id="UP000015530"/>
    </source>
</evidence>
<organism evidence="1 2">
    <name type="scientific">Colletotrichum gloeosporioides (strain Cg-14)</name>
    <name type="common">Anthracnose fungus</name>
    <name type="synonym">Glomerella cingulata</name>
    <dbReference type="NCBI Taxonomy" id="1237896"/>
    <lineage>
        <taxon>Eukaryota</taxon>
        <taxon>Fungi</taxon>
        <taxon>Dikarya</taxon>
        <taxon>Ascomycota</taxon>
        <taxon>Pezizomycotina</taxon>
        <taxon>Sordariomycetes</taxon>
        <taxon>Hypocreomycetidae</taxon>
        <taxon>Glomerellales</taxon>
        <taxon>Glomerellaceae</taxon>
        <taxon>Colletotrichum</taxon>
        <taxon>Colletotrichum gloeosporioides species complex</taxon>
    </lineage>
</organism>
<dbReference type="EMBL" id="AMYD01004410">
    <property type="protein sequence ID" value="EQB43199.1"/>
    <property type="molecule type" value="Genomic_DNA"/>
</dbReference>